<keyword evidence="4" id="KW-1185">Reference proteome</keyword>
<dbReference type="InterPro" id="IPR042070">
    <property type="entry name" value="PucR_C-HTH_sf"/>
</dbReference>
<organism evidence="3 4">
    <name type="scientific">Leucobacter muris</name>
    <dbReference type="NCBI Taxonomy" id="1935379"/>
    <lineage>
        <taxon>Bacteria</taxon>
        <taxon>Bacillati</taxon>
        <taxon>Actinomycetota</taxon>
        <taxon>Actinomycetes</taxon>
        <taxon>Micrococcales</taxon>
        <taxon>Microbacteriaceae</taxon>
        <taxon>Leucobacter</taxon>
    </lineage>
</organism>
<feature type="domain" description="Purine catabolism PurC-like" evidence="1">
    <location>
        <begin position="32"/>
        <end position="140"/>
    </location>
</feature>
<dbReference type="Proteomes" id="UP000285768">
    <property type="component" value="Chromosome"/>
</dbReference>
<dbReference type="EMBL" id="CP035037">
    <property type="protein sequence ID" value="QAB17660.1"/>
    <property type="molecule type" value="Genomic_DNA"/>
</dbReference>
<evidence type="ECO:0000313" key="4">
    <source>
        <dbReference type="Proteomes" id="UP000285768"/>
    </source>
</evidence>
<evidence type="ECO:0000259" key="1">
    <source>
        <dbReference type="Pfam" id="PF07905"/>
    </source>
</evidence>
<dbReference type="InterPro" id="IPR025736">
    <property type="entry name" value="PucR_C-HTH_dom"/>
</dbReference>
<proteinExistence type="predicted"/>
<evidence type="ECO:0000313" key="3">
    <source>
        <dbReference type="EMBL" id="QAB17660.1"/>
    </source>
</evidence>
<accession>A0ABX5QF33</accession>
<dbReference type="PANTHER" id="PTHR33744:SF1">
    <property type="entry name" value="DNA-BINDING TRANSCRIPTIONAL ACTIVATOR ADER"/>
    <property type="match status" value="1"/>
</dbReference>
<dbReference type="InterPro" id="IPR012914">
    <property type="entry name" value="PucR_dom"/>
</dbReference>
<dbReference type="Pfam" id="PF07905">
    <property type="entry name" value="PucR"/>
    <property type="match status" value="1"/>
</dbReference>
<gene>
    <name evidence="3" type="ORF">Leucomu_06750</name>
</gene>
<dbReference type="Pfam" id="PF13556">
    <property type="entry name" value="HTH_30"/>
    <property type="match status" value="1"/>
</dbReference>
<dbReference type="InterPro" id="IPR051448">
    <property type="entry name" value="CdaR-like_regulators"/>
</dbReference>
<sequence length="485" mass="51992">MKRSGLLCDDLIMAESGSVMLVEDLVSTASVGIEVLAGGGGLGREVLWAHSCEMQAPEQWLGPHELLMTVGLCVPANPDEQRGFIRRLDDAGLAGLMIGDHDVAPPVSEAMLTEAERRDFPLLLAATETPYAVVSRHVAAATSSSQILQVLKLSKLYQVAANADDDFAGLMAGLGALLRADLRVVDSATGITVLETGRAQQGARASERRVRSYPLRGRHAAELILVEYPGEPVESFILVHLMKVLEVTIDRVLGAADARAQRSAQALAGLLAGTQPDEAERILGDSLAGGYQVAAFAESAERIARGVALRELPVLVGAGRTSHLALIPLSQVAQIRELAEASEARFGVSSVFIDHRDVGSAAEEAARVLTAAQFSGRAWTEFEGTTIAVLSRSNREAEEIIGGVLGPLAEGSDGARKLRESLFAYLRHDRHWQRAADELGIHRQTLSYRLNRIEQETGLSVTRSADIAAFWVAYQAWESVRAAEG</sequence>
<protein>
    <submittedName>
        <fullName evidence="3">PucR family transcriptional regulator</fullName>
    </submittedName>
</protein>
<name>A0ABX5QF33_9MICO</name>
<reference evidence="3 4" key="1">
    <citation type="submission" date="2019-01" db="EMBL/GenBank/DDBJ databases">
        <title>Leucobacter muris sp. nov. isolated from the nose of a laboratory mouse.</title>
        <authorList>
            <person name="Benga L."/>
            <person name="Sproeer C."/>
            <person name="Schumann P."/>
            <person name="Verbarg S."/>
            <person name="Bunk B."/>
            <person name="Engelhardt E."/>
            <person name="Benten P.M."/>
            <person name="Sager M."/>
        </authorList>
    </citation>
    <scope>NUCLEOTIDE SEQUENCE [LARGE SCALE GENOMIC DNA]</scope>
    <source>
        <strain evidence="3 4">DSM 101948</strain>
    </source>
</reference>
<dbReference type="Gene3D" id="1.10.10.2840">
    <property type="entry name" value="PucR C-terminal helix-turn-helix domain"/>
    <property type="match status" value="1"/>
</dbReference>
<evidence type="ECO:0000259" key="2">
    <source>
        <dbReference type="Pfam" id="PF13556"/>
    </source>
</evidence>
<feature type="domain" description="PucR C-terminal helix-turn-helix" evidence="2">
    <location>
        <begin position="418"/>
        <end position="476"/>
    </location>
</feature>
<dbReference type="PANTHER" id="PTHR33744">
    <property type="entry name" value="CARBOHYDRATE DIACID REGULATOR"/>
    <property type="match status" value="1"/>
</dbReference>